<proteinExistence type="predicted"/>
<organism evidence="1 2">
    <name type="scientific">Acetivibrio thermocellus AD2</name>
    <dbReference type="NCBI Taxonomy" id="1138384"/>
    <lineage>
        <taxon>Bacteria</taxon>
        <taxon>Bacillati</taxon>
        <taxon>Bacillota</taxon>
        <taxon>Clostridia</taxon>
        <taxon>Eubacteriales</taxon>
        <taxon>Oscillospiraceae</taxon>
        <taxon>Acetivibrio</taxon>
    </lineage>
</organism>
<name>A0AB36THQ3_ACETH</name>
<reference evidence="1 2" key="1">
    <citation type="submission" date="2017-09" db="EMBL/GenBank/DDBJ databases">
        <title>Evaluation of Pacific Biosciences Sequencing Technology to Finishing C. thermocellum Genome Sequences.</title>
        <authorList>
            <person name="Brown S."/>
        </authorList>
    </citation>
    <scope>NUCLEOTIDE SEQUENCE [LARGE SCALE GENOMIC DNA]</scope>
    <source>
        <strain evidence="1 2">AD2</strain>
    </source>
</reference>
<evidence type="ECO:0008006" key="3">
    <source>
        <dbReference type="Google" id="ProtNLM"/>
    </source>
</evidence>
<dbReference type="AlphaFoldDB" id="A0AB36THQ3"/>
<dbReference type="EMBL" id="PDBW01000001">
    <property type="protein sequence ID" value="PFH03293.1"/>
    <property type="molecule type" value="Genomic_DNA"/>
</dbReference>
<protein>
    <recommendedName>
        <fullName evidence="3">Transposase</fullName>
    </recommendedName>
</protein>
<evidence type="ECO:0000313" key="1">
    <source>
        <dbReference type="EMBL" id="PFH03293.1"/>
    </source>
</evidence>
<gene>
    <name evidence="1" type="ORF">M972_112096</name>
</gene>
<sequence length="88" mass="9948">MLARNGLLALSIAAGIQVLKTMLDVEVEEKAGPKGKHNKDRTVYSYGTEKTSVVLDGRKVKIERPRLCVYKIRKLTLKDSNSFSRRTR</sequence>
<dbReference type="Proteomes" id="UP000223596">
    <property type="component" value="Unassembled WGS sequence"/>
</dbReference>
<comment type="caution">
    <text evidence="1">The sequence shown here is derived from an EMBL/GenBank/DDBJ whole genome shotgun (WGS) entry which is preliminary data.</text>
</comment>
<evidence type="ECO:0000313" key="2">
    <source>
        <dbReference type="Proteomes" id="UP000223596"/>
    </source>
</evidence>
<accession>A0AB36THQ3</accession>